<dbReference type="SUPFAM" id="SSF57196">
    <property type="entry name" value="EGF/Laminin"/>
    <property type="match status" value="2"/>
</dbReference>
<dbReference type="FunFam" id="2.10.25.10:FF:000038">
    <property type="entry name" value="Fibrillin 2"/>
    <property type="match status" value="2"/>
</dbReference>
<evidence type="ECO:0000259" key="11">
    <source>
        <dbReference type="PROSITE" id="PS51041"/>
    </source>
</evidence>
<keyword evidence="2" id="KW-0732">Signal</keyword>
<dbReference type="Gene3D" id="2.10.25.10">
    <property type="entry name" value="Laminin"/>
    <property type="match status" value="2"/>
</dbReference>
<sequence length="924" mass="101488">MTYQTEYKTVMEQVTRCCTGYVQVGHYCALPVSRSVEFTAKPGSCPSADGFYPRSEDCEWDMDCPGWQKCCQRSGHSLCSDPASSTNYSENGGYRFNATVTVKTDYDELMSNDRGHLDHTRLLQAMVTGALQSDVSVYYLSSQPVHPYRTATSLLIDCNVTLSLYNVTSKLHRLLKHILEVSSVTVEDVDECEQSALRQCSPQAHCNNTVGSYHCACHQGYIDVDPNNPGAHCTADVRMATTPEPLLTYLPPMNTSYTTAFNSTQDPVGNHTMGVFNSTETSVTTALSNTSPVPYNSSDAPQWTGAAPHSSMSTTVESPLPTTTCSPPSITSGWSANVTGTSFCVYWSGQFQTHQTYQVVLSKRSEVIHSWETNQTMMELRGLQPGVLYNVTVTPQSCESQGVALRITVKTDAQTLDATARLTNIQFTADLQNTSSQAYGILTKGIKEEIYQSLSPEMKAMVNSGQVRIEIRSFSPGSVVVNFTIIFSPSQSQDISNVSTALLNSLINSTIYAVDENNTRTNDFDECASGDNDCSQWATCSNVWGSYSCVCLERYIDNNPVRPGRDCQEIANITAPATTITDLRTATNAISVQCRVYAITVTVARDFLLRNKIMVDTVYLGLPECGVNGGNATHAQLTVAWDECLTRVVQNETYFTASVTLFNTMEMYTWSPNGTGEVPRIRLEVPIICTYMKNMLISVDSGSMGYDMIKDVITGLGSFQVTVQLMNGTMPLPHNSSVSSEEAVVLEVSIKPSSQQIKVVINRCWATPTRNPADPDSHTFLANSCSLNTYTKVLTNGNSSTSRVSVQIFRIVNLNVIYLHCQVQICVPIEAHTCVPDCLQRAARSSNIIGGALGSSGPLVRSEALEEHYTTLNIVGLSCLGVGLSLFFIIGFICLFFYQRNRIGHYNFSTKPKKENFSYLVFNT</sequence>
<dbReference type="InterPro" id="IPR011489">
    <property type="entry name" value="EMI_domain"/>
</dbReference>
<dbReference type="Gene3D" id="4.10.75.10">
    <property type="entry name" value="Elafin-like"/>
    <property type="match status" value="1"/>
</dbReference>
<dbReference type="InterPro" id="IPR000742">
    <property type="entry name" value="EGF"/>
</dbReference>
<evidence type="ECO:0000256" key="3">
    <source>
        <dbReference type="ARBA" id="ARBA00022737"/>
    </source>
</evidence>
<dbReference type="GO" id="GO:0005509">
    <property type="term" value="F:calcium ion binding"/>
    <property type="evidence" value="ECO:0007669"/>
    <property type="project" value="InterPro"/>
</dbReference>
<proteinExistence type="predicted"/>
<dbReference type="PROSITE" id="PS00010">
    <property type="entry name" value="ASX_HYDROXYL"/>
    <property type="match status" value="2"/>
</dbReference>
<organism evidence="13 14">
    <name type="scientific">Perca flavescens</name>
    <name type="common">American yellow perch</name>
    <name type="synonym">Morone flavescens</name>
    <dbReference type="NCBI Taxonomy" id="8167"/>
    <lineage>
        <taxon>Eukaryota</taxon>
        <taxon>Metazoa</taxon>
        <taxon>Chordata</taxon>
        <taxon>Craniata</taxon>
        <taxon>Vertebrata</taxon>
        <taxon>Euteleostomi</taxon>
        <taxon>Actinopterygii</taxon>
        <taxon>Neopterygii</taxon>
        <taxon>Teleostei</taxon>
        <taxon>Neoteleostei</taxon>
        <taxon>Acanthomorphata</taxon>
        <taxon>Eupercaria</taxon>
        <taxon>Perciformes</taxon>
        <taxon>Percoidei</taxon>
        <taxon>Percidae</taxon>
        <taxon>Percinae</taxon>
        <taxon>Perca</taxon>
    </lineage>
</organism>
<dbReference type="InterPro" id="IPR036645">
    <property type="entry name" value="Elafin-like_sf"/>
</dbReference>
<protein>
    <recommendedName>
        <fullName evidence="15">Uromodulin-like 1</fullName>
    </recommendedName>
</protein>
<evidence type="ECO:0000256" key="6">
    <source>
        <dbReference type="SAM" id="MobiDB-lite"/>
    </source>
</evidence>
<dbReference type="GO" id="GO:0005576">
    <property type="term" value="C:extracellular region"/>
    <property type="evidence" value="ECO:0007669"/>
    <property type="project" value="InterPro"/>
</dbReference>
<dbReference type="InterPro" id="IPR001507">
    <property type="entry name" value="ZP_dom"/>
</dbReference>
<keyword evidence="7" id="KW-0812">Transmembrane</keyword>
<name>A0A484CLJ4_PERFV</name>
<dbReference type="SUPFAM" id="SSF57256">
    <property type="entry name" value="Elafin-like"/>
    <property type="match status" value="1"/>
</dbReference>
<dbReference type="PANTHER" id="PTHR14002">
    <property type="entry name" value="ENDOGLIN/TGF-BETA RECEPTOR TYPE III"/>
    <property type="match status" value="1"/>
</dbReference>
<evidence type="ECO:0000313" key="13">
    <source>
        <dbReference type="EMBL" id="TDH04641.1"/>
    </source>
</evidence>
<feature type="compositionally biased region" description="Low complexity" evidence="6">
    <location>
        <begin position="318"/>
        <end position="328"/>
    </location>
</feature>
<dbReference type="PROSITE" id="PS51034">
    <property type="entry name" value="ZP_2"/>
    <property type="match status" value="1"/>
</dbReference>
<dbReference type="SMART" id="SM00241">
    <property type="entry name" value="ZP"/>
    <property type="match status" value="1"/>
</dbReference>
<keyword evidence="7" id="KW-0472">Membrane</keyword>
<dbReference type="GO" id="GO:0030414">
    <property type="term" value="F:peptidase inhibitor activity"/>
    <property type="evidence" value="ECO:0007669"/>
    <property type="project" value="InterPro"/>
</dbReference>
<dbReference type="CDD" id="cd00054">
    <property type="entry name" value="EGF_CA"/>
    <property type="match status" value="2"/>
</dbReference>
<dbReference type="GO" id="GO:0030855">
    <property type="term" value="P:epithelial cell differentiation"/>
    <property type="evidence" value="ECO:0007669"/>
    <property type="project" value="UniProtKB-ARBA"/>
</dbReference>
<dbReference type="InterPro" id="IPR008197">
    <property type="entry name" value="WAP_dom"/>
</dbReference>
<gene>
    <name evidence="13" type="ORF">EPR50_G00134810</name>
</gene>
<comment type="caution">
    <text evidence="5">Lacks conserved residue(s) required for the propagation of feature annotation.</text>
</comment>
<feature type="region of interest" description="Disordered" evidence="6">
    <location>
        <begin position="293"/>
        <end position="328"/>
    </location>
</feature>
<dbReference type="AlphaFoldDB" id="A0A484CLJ4"/>
<keyword evidence="4" id="KW-1015">Disulfide bond</keyword>
<dbReference type="InterPro" id="IPR001881">
    <property type="entry name" value="EGF-like_Ca-bd_dom"/>
</dbReference>
<dbReference type="SUPFAM" id="SSF82671">
    <property type="entry name" value="SEA domain"/>
    <property type="match status" value="1"/>
</dbReference>
<evidence type="ECO:0000256" key="2">
    <source>
        <dbReference type="ARBA" id="ARBA00022729"/>
    </source>
</evidence>
<evidence type="ECO:0000259" key="10">
    <source>
        <dbReference type="PROSITE" id="PS51034"/>
    </source>
</evidence>
<keyword evidence="1 5" id="KW-0245">EGF-like domain</keyword>
<dbReference type="PANTHER" id="PTHR14002:SF22">
    <property type="entry name" value="UROMODULIN-LIKE 1"/>
    <property type="match status" value="1"/>
</dbReference>
<dbReference type="EMBL" id="SCKG01000013">
    <property type="protein sequence ID" value="TDH04641.1"/>
    <property type="molecule type" value="Genomic_DNA"/>
</dbReference>
<dbReference type="PROSITE" id="PS50024">
    <property type="entry name" value="SEA"/>
    <property type="match status" value="1"/>
</dbReference>
<dbReference type="Proteomes" id="UP000295070">
    <property type="component" value="Chromosome 13"/>
</dbReference>
<dbReference type="InterPro" id="IPR042235">
    <property type="entry name" value="ZP-C_dom"/>
</dbReference>
<dbReference type="Pfam" id="PF00095">
    <property type="entry name" value="WAP"/>
    <property type="match status" value="1"/>
</dbReference>
<feature type="domain" description="SEA" evidence="8">
    <location>
        <begin position="412"/>
        <end position="526"/>
    </location>
</feature>
<dbReference type="Pfam" id="PF01390">
    <property type="entry name" value="SEA"/>
    <property type="match status" value="1"/>
</dbReference>
<dbReference type="Pfam" id="PF07645">
    <property type="entry name" value="EGF_CA"/>
    <property type="match status" value="2"/>
</dbReference>
<comment type="caution">
    <text evidence="13">The sequence shown here is derived from an EMBL/GenBank/DDBJ whole genome shotgun (WGS) entry which is preliminary data.</text>
</comment>
<dbReference type="Gene3D" id="2.60.40.4100">
    <property type="entry name" value="Zona pellucida, ZP-C domain"/>
    <property type="match status" value="1"/>
</dbReference>
<evidence type="ECO:0000313" key="14">
    <source>
        <dbReference type="Proteomes" id="UP000295070"/>
    </source>
</evidence>
<dbReference type="InterPro" id="IPR018097">
    <property type="entry name" value="EGF_Ca-bd_CS"/>
</dbReference>
<feature type="domain" description="ZP" evidence="10">
    <location>
        <begin position="593"/>
        <end position="845"/>
    </location>
</feature>
<keyword evidence="7" id="KW-1133">Transmembrane helix</keyword>
<evidence type="ECO:0000256" key="1">
    <source>
        <dbReference type="ARBA" id="ARBA00022536"/>
    </source>
</evidence>
<feature type="domain" description="EMI" evidence="11">
    <location>
        <begin position="1"/>
        <end position="30"/>
    </location>
</feature>
<dbReference type="InterPro" id="IPR013783">
    <property type="entry name" value="Ig-like_fold"/>
</dbReference>
<dbReference type="SMART" id="SM00181">
    <property type="entry name" value="EGF"/>
    <property type="match status" value="2"/>
</dbReference>
<dbReference type="SMART" id="SM00179">
    <property type="entry name" value="EGF_CA"/>
    <property type="match status" value="2"/>
</dbReference>
<dbReference type="STRING" id="8167.A0A484CLJ4"/>
<dbReference type="SUPFAM" id="SSF49265">
    <property type="entry name" value="Fibronectin type III"/>
    <property type="match status" value="1"/>
</dbReference>
<evidence type="ECO:0000259" key="8">
    <source>
        <dbReference type="PROSITE" id="PS50024"/>
    </source>
</evidence>
<dbReference type="InterPro" id="IPR055355">
    <property type="entry name" value="ZP-C"/>
</dbReference>
<dbReference type="Gene3D" id="2.60.40.10">
    <property type="entry name" value="Immunoglobulins"/>
    <property type="match status" value="1"/>
</dbReference>
<dbReference type="PROSITE" id="PS01187">
    <property type="entry name" value="EGF_CA"/>
    <property type="match status" value="2"/>
</dbReference>
<evidence type="ECO:0000256" key="7">
    <source>
        <dbReference type="SAM" id="Phobius"/>
    </source>
</evidence>
<evidence type="ECO:0000256" key="5">
    <source>
        <dbReference type="PROSITE-ProRule" id="PRU00076"/>
    </source>
</evidence>
<reference evidence="13 14" key="1">
    <citation type="submission" date="2019-01" db="EMBL/GenBank/DDBJ databases">
        <title>A chromosome-scale genome assembly of the yellow perch, Perca flavescens.</title>
        <authorList>
            <person name="Feron R."/>
            <person name="Morvezen R."/>
            <person name="Bestin A."/>
            <person name="Haffray P."/>
            <person name="Klopp C."/>
            <person name="Zahm M."/>
            <person name="Cabau C."/>
            <person name="Roques C."/>
            <person name="Donnadieu C."/>
            <person name="Bouchez O."/>
            <person name="Christie M."/>
            <person name="Larson W."/>
            <person name="Guiguen Y."/>
        </authorList>
    </citation>
    <scope>NUCLEOTIDE SEQUENCE [LARGE SCALE GENOMIC DNA]</scope>
    <source>
        <strain evidence="13">YP-PL-M2</strain>
        <tissue evidence="13">Blood</tissue>
    </source>
</reference>
<keyword evidence="3" id="KW-0677">Repeat</keyword>
<feature type="domain" description="EGF-like" evidence="9">
    <location>
        <begin position="523"/>
        <end position="561"/>
    </location>
</feature>
<evidence type="ECO:0000259" key="12">
    <source>
        <dbReference type="PROSITE" id="PS51390"/>
    </source>
</evidence>
<keyword evidence="14" id="KW-1185">Reference proteome</keyword>
<dbReference type="PROSITE" id="PS51390">
    <property type="entry name" value="WAP"/>
    <property type="match status" value="1"/>
</dbReference>
<feature type="domain" description="WAP" evidence="12">
    <location>
        <begin position="38"/>
        <end position="83"/>
    </location>
</feature>
<dbReference type="SMART" id="SM00217">
    <property type="entry name" value="WAP"/>
    <property type="match status" value="1"/>
</dbReference>
<accession>A0A484CLJ4</accession>
<dbReference type="InterPro" id="IPR049883">
    <property type="entry name" value="NOTCH1_EGF-like"/>
</dbReference>
<dbReference type="InterPro" id="IPR036116">
    <property type="entry name" value="FN3_sf"/>
</dbReference>
<dbReference type="PROSITE" id="PS50026">
    <property type="entry name" value="EGF_3"/>
    <property type="match status" value="2"/>
</dbReference>
<evidence type="ECO:0000256" key="4">
    <source>
        <dbReference type="ARBA" id="ARBA00023157"/>
    </source>
</evidence>
<feature type="transmembrane region" description="Helical" evidence="7">
    <location>
        <begin position="874"/>
        <end position="898"/>
    </location>
</feature>
<dbReference type="PROSITE" id="PS51041">
    <property type="entry name" value="EMI"/>
    <property type="match status" value="1"/>
</dbReference>
<dbReference type="InterPro" id="IPR036364">
    <property type="entry name" value="SEA_dom_sf"/>
</dbReference>
<dbReference type="GO" id="GO:0071944">
    <property type="term" value="C:cell periphery"/>
    <property type="evidence" value="ECO:0007669"/>
    <property type="project" value="UniProtKB-ARBA"/>
</dbReference>
<evidence type="ECO:0008006" key="15">
    <source>
        <dbReference type="Google" id="ProtNLM"/>
    </source>
</evidence>
<dbReference type="InterPro" id="IPR000152">
    <property type="entry name" value="EGF-type_Asp/Asn_hydroxyl_site"/>
</dbReference>
<dbReference type="InterPro" id="IPR000082">
    <property type="entry name" value="SEA_dom"/>
</dbReference>
<evidence type="ECO:0000259" key="9">
    <source>
        <dbReference type="PROSITE" id="PS50026"/>
    </source>
</evidence>
<feature type="domain" description="EGF-like" evidence="9">
    <location>
        <begin position="188"/>
        <end position="227"/>
    </location>
</feature>
<dbReference type="Pfam" id="PF00100">
    <property type="entry name" value="Zona_pellucida"/>
    <property type="match status" value="1"/>
</dbReference>
<dbReference type="Gene3D" id="2.60.40.3210">
    <property type="entry name" value="Zona pellucida, ZP-N domain"/>
    <property type="match status" value="1"/>
</dbReference>